<evidence type="ECO:0000313" key="1">
    <source>
        <dbReference type="EMBL" id="AEP11347.1"/>
    </source>
</evidence>
<dbReference type="EMBL" id="CP002514">
    <property type="protein sequence ID" value="AEP11347.1"/>
    <property type="molecule type" value="Genomic_DNA"/>
</dbReference>
<protein>
    <submittedName>
        <fullName evidence="1">Uncharacterized protein</fullName>
    </submittedName>
</protein>
<evidence type="ECO:0000313" key="2">
    <source>
        <dbReference type="Proteomes" id="UP000006791"/>
    </source>
</evidence>
<dbReference type="HOGENOM" id="CLU_1913353_0_0_0"/>
<name>G2LEC7_CHLTF</name>
<dbReference type="AlphaFoldDB" id="G2LEC7"/>
<dbReference type="STRING" id="981222.Cabther_A0589"/>
<accession>G2LEC7</accession>
<proteinExistence type="predicted"/>
<gene>
    <name evidence="1" type="ordered locus">Cabther_A0589</name>
</gene>
<organism evidence="1 2">
    <name type="scientific">Chloracidobacterium thermophilum (strain B)</name>
    <dbReference type="NCBI Taxonomy" id="981222"/>
    <lineage>
        <taxon>Bacteria</taxon>
        <taxon>Pseudomonadati</taxon>
        <taxon>Acidobacteriota</taxon>
        <taxon>Terriglobia</taxon>
        <taxon>Terriglobales</taxon>
        <taxon>Acidobacteriaceae</taxon>
        <taxon>Chloracidobacterium</taxon>
    </lineage>
</organism>
<reference evidence="1 2" key="1">
    <citation type="journal article" date="2012" name="Environ. Microbiol.">
        <title>Complete genome of Candidatus Chloracidobacterium thermophilum, a chlorophyll-based photoheterotroph belonging to the phylum Acidobacteria.</title>
        <authorList>
            <person name="Garcia Costas A.M."/>
            <person name="Liu Z."/>
            <person name="Tomsho L.P."/>
            <person name="Schuster S.C."/>
            <person name="Ward D.M."/>
            <person name="Bryant D.A."/>
        </authorList>
    </citation>
    <scope>NUCLEOTIDE SEQUENCE [LARGE SCALE GENOMIC DNA]</scope>
    <source>
        <strain evidence="1 2">B</strain>
    </source>
</reference>
<keyword evidence="2" id="KW-1185">Reference proteome</keyword>
<dbReference type="KEGG" id="ctm:Cabther_A0589"/>
<sequence>MPELPPSRGWGWGREISRDRLNIQITTQSKENKDGSEWRLPGLDGKRVILYLCFENRFHFPERRPQPMTFSPAVDIRIYVTEWGDVRIETPHWRHTLPPADFVRWLRSARSDRPRAVNPARLPNGLRRESGR</sequence>
<dbReference type="Proteomes" id="UP000006791">
    <property type="component" value="Chromosome 1"/>
</dbReference>